<feature type="domain" description="Copper resistance protein D" evidence="2">
    <location>
        <begin position="45"/>
        <end position="145"/>
    </location>
</feature>
<reference evidence="3" key="1">
    <citation type="submission" date="2021-02" db="EMBL/GenBank/DDBJ databases">
        <title>Skermanella TT6 skin isolate.</title>
        <authorList>
            <person name="Lee K."/>
            <person name="Ganzorig M."/>
        </authorList>
    </citation>
    <scope>NUCLEOTIDE SEQUENCE</scope>
    <source>
        <strain evidence="3">TT6</strain>
    </source>
</reference>
<feature type="transmembrane region" description="Helical" evidence="1">
    <location>
        <begin position="129"/>
        <end position="150"/>
    </location>
</feature>
<keyword evidence="1" id="KW-0812">Transmembrane</keyword>
<feature type="transmembrane region" description="Helical" evidence="1">
    <location>
        <begin position="84"/>
        <end position="104"/>
    </location>
</feature>
<protein>
    <submittedName>
        <fullName evidence="3">CopD family protein</fullName>
    </submittedName>
</protein>
<keyword evidence="4" id="KW-1185">Reference proteome</keyword>
<sequence length="152" mass="16605">MVLALVLHSLAAAVWVGGMFFAYMALRPAAGALEPPQRLTLWRGTFDRFFPWVWAAVAALLVSGYAMIFLHFGGFSGAGLHVHVMHGIGLVMMALFAHLFFAPWRRLKAAVDAENWAEGGRNLGQIRRIVGINLILGLVTVAVGASGRYWPM</sequence>
<organism evidence="3 4">
    <name type="scientific">Skermanella cutis</name>
    <dbReference type="NCBI Taxonomy" id="2775420"/>
    <lineage>
        <taxon>Bacteria</taxon>
        <taxon>Pseudomonadati</taxon>
        <taxon>Pseudomonadota</taxon>
        <taxon>Alphaproteobacteria</taxon>
        <taxon>Rhodospirillales</taxon>
        <taxon>Azospirillaceae</taxon>
        <taxon>Skermanella</taxon>
    </lineage>
</organism>
<keyword evidence="1" id="KW-0472">Membrane</keyword>
<dbReference type="Proteomes" id="UP000595197">
    <property type="component" value="Chromosome"/>
</dbReference>
<keyword evidence="1" id="KW-1133">Transmembrane helix</keyword>
<evidence type="ECO:0000313" key="4">
    <source>
        <dbReference type="Proteomes" id="UP000595197"/>
    </source>
</evidence>
<dbReference type="InterPro" id="IPR008457">
    <property type="entry name" value="Cu-R_CopD_dom"/>
</dbReference>
<feature type="transmembrane region" description="Helical" evidence="1">
    <location>
        <begin position="52"/>
        <end position="72"/>
    </location>
</feature>
<proteinExistence type="predicted"/>
<dbReference type="Pfam" id="PF05425">
    <property type="entry name" value="CopD"/>
    <property type="match status" value="1"/>
</dbReference>
<name>A0ABX7B2C6_9PROT</name>
<evidence type="ECO:0000259" key="2">
    <source>
        <dbReference type="Pfam" id="PF05425"/>
    </source>
</evidence>
<accession>A0ABX7B2C6</accession>
<dbReference type="EMBL" id="CP067420">
    <property type="protein sequence ID" value="QQP88475.1"/>
    <property type="molecule type" value="Genomic_DNA"/>
</dbReference>
<dbReference type="RefSeq" id="WP_201073429.1">
    <property type="nucleotide sequence ID" value="NZ_CP067420.1"/>
</dbReference>
<evidence type="ECO:0000256" key="1">
    <source>
        <dbReference type="SAM" id="Phobius"/>
    </source>
</evidence>
<evidence type="ECO:0000313" key="3">
    <source>
        <dbReference type="EMBL" id="QQP88475.1"/>
    </source>
</evidence>
<gene>
    <name evidence="3" type="ORF">IGS68_20905</name>
</gene>